<dbReference type="EMBL" id="CAMAPF010000036">
    <property type="protein sequence ID" value="CAH9081189.1"/>
    <property type="molecule type" value="Genomic_DNA"/>
</dbReference>
<evidence type="ECO:0000313" key="1">
    <source>
        <dbReference type="EMBL" id="CAH9081189.1"/>
    </source>
</evidence>
<keyword evidence="2" id="KW-1185">Reference proteome</keyword>
<gene>
    <name evidence="1" type="ORF">CEPIT_LOCUS7593</name>
</gene>
<name>A0AAV0CRT6_9ASTE</name>
<protein>
    <submittedName>
        <fullName evidence="1">Uncharacterized protein</fullName>
    </submittedName>
</protein>
<accession>A0AAV0CRT6</accession>
<reference evidence="1" key="1">
    <citation type="submission" date="2022-07" db="EMBL/GenBank/DDBJ databases">
        <authorList>
            <person name="Macas J."/>
            <person name="Novak P."/>
            <person name="Neumann P."/>
        </authorList>
    </citation>
    <scope>NUCLEOTIDE SEQUENCE</scope>
</reference>
<organism evidence="1 2">
    <name type="scientific">Cuscuta epithymum</name>
    <dbReference type="NCBI Taxonomy" id="186058"/>
    <lineage>
        <taxon>Eukaryota</taxon>
        <taxon>Viridiplantae</taxon>
        <taxon>Streptophyta</taxon>
        <taxon>Embryophyta</taxon>
        <taxon>Tracheophyta</taxon>
        <taxon>Spermatophyta</taxon>
        <taxon>Magnoliopsida</taxon>
        <taxon>eudicotyledons</taxon>
        <taxon>Gunneridae</taxon>
        <taxon>Pentapetalae</taxon>
        <taxon>asterids</taxon>
        <taxon>lamiids</taxon>
        <taxon>Solanales</taxon>
        <taxon>Convolvulaceae</taxon>
        <taxon>Cuscuteae</taxon>
        <taxon>Cuscuta</taxon>
        <taxon>Cuscuta subgen. Cuscuta</taxon>
    </lineage>
</organism>
<sequence length="110" mass="12855">MLKGQYWNLNQLEAVFSKMVFVNRISHGKIEVYSLRFFLNFKLSFLGRSKINFTLPYFLIWQRNLHQTVLNSAQQCQTVSQQCQTVSQQCQTMSNSVSTVYSTVKSNLFL</sequence>
<evidence type="ECO:0000313" key="2">
    <source>
        <dbReference type="Proteomes" id="UP001152523"/>
    </source>
</evidence>
<dbReference type="AlphaFoldDB" id="A0AAV0CRT6"/>
<proteinExistence type="predicted"/>
<dbReference type="Proteomes" id="UP001152523">
    <property type="component" value="Unassembled WGS sequence"/>
</dbReference>
<comment type="caution">
    <text evidence="1">The sequence shown here is derived from an EMBL/GenBank/DDBJ whole genome shotgun (WGS) entry which is preliminary data.</text>
</comment>